<evidence type="ECO:0000259" key="4">
    <source>
        <dbReference type="Pfam" id="PF00135"/>
    </source>
</evidence>
<evidence type="ECO:0000256" key="3">
    <source>
        <dbReference type="RuleBase" id="RU361235"/>
    </source>
</evidence>
<name>A0ABT4L4V8_9SPHI</name>
<comment type="caution">
    <text evidence="5">The sequence shown here is derived from an EMBL/GenBank/DDBJ whole genome shotgun (WGS) entry which is preliminary data.</text>
</comment>
<gene>
    <name evidence="5" type="ORF">O0931_17455</name>
</gene>
<dbReference type="InterPro" id="IPR019826">
    <property type="entry name" value="Carboxylesterase_B_AS"/>
</dbReference>
<evidence type="ECO:0000313" key="5">
    <source>
        <dbReference type="EMBL" id="MCZ4225103.1"/>
    </source>
</evidence>
<evidence type="ECO:0000256" key="2">
    <source>
        <dbReference type="ARBA" id="ARBA00022801"/>
    </source>
</evidence>
<dbReference type="Pfam" id="PF00135">
    <property type="entry name" value="COesterase"/>
    <property type="match status" value="1"/>
</dbReference>
<sequence length="485" mass="52390">MKNQVNAVCEQGPLMGTVIDGVMNFLDIPYAENGGRFKDAKPPRKWSETRDCSRPGPIFPQLPSRLDFVQGAYSAGLEQSEDAFRLNIYTPDVKGNLPVLFWIHGGGFITGGGALQNYSGAPLASRGRCVVVTVNYRLGILGNLYLPGFSEGNYAVRDLEAALFWVKRNIHNFGGDPGSIVVGGQSAGGWYSQLLIGMTATANVISGAVVISSPALKPMPAGEALAQTNEFCAIAGITDPARELGDLPVNDLLIAQGKLVASKASYGSIALAAYPMQDGKLPTDLADAAKHFAPKPLIIGWTREELGAFFASDPHLVNTPEDKVLERYKDFYGTNGALRYQRSIRKRLSGTPYAALVELVTDSLIKRGAIRAARIFSRNGGSVYTYQFEYQSAQPNLGACHCFDIPFWLGNFKTSDKGPMLSGLDMSKAESLSALMQDYLLNFLHSGNPNGSELPVWAPGRDGAIPIMHLGEYTYCTSEDDPDGR</sequence>
<reference evidence="5" key="1">
    <citation type="submission" date="2022-12" db="EMBL/GenBank/DDBJ databases">
        <title>Genome sequence of SJ11.</title>
        <authorList>
            <person name="Woo H."/>
        </authorList>
    </citation>
    <scope>NUCLEOTIDE SEQUENCE</scope>
    <source>
        <strain evidence="5">SJ11</strain>
    </source>
</reference>
<dbReference type="InterPro" id="IPR029058">
    <property type="entry name" value="AB_hydrolase_fold"/>
</dbReference>
<feature type="domain" description="Carboxylesterase type B" evidence="4">
    <location>
        <begin position="10"/>
        <end position="470"/>
    </location>
</feature>
<dbReference type="InterPro" id="IPR050309">
    <property type="entry name" value="Type-B_Carboxylest/Lipase"/>
</dbReference>
<dbReference type="InterPro" id="IPR002018">
    <property type="entry name" value="CarbesteraseB"/>
</dbReference>
<protein>
    <recommendedName>
        <fullName evidence="3">Carboxylic ester hydrolase</fullName>
        <ecNumber evidence="3">3.1.1.-</ecNumber>
    </recommendedName>
</protein>
<dbReference type="SUPFAM" id="SSF53474">
    <property type="entry name" value="alpha/beta-Hydrolases"/>
    <property type="match status" value="1"/>
</dbReference>
<comment type="similarity">
    <text evidence="1 3">Belongs to the type-B carboxylesterase/lipase family.</text>
</comment>
<evidence type="ECO:0000256" key="1">
    <source>
        <dbReference type="ARBA" id="ARBA00005964"/>
    </source>
</evidence>
<dbReference type="EMBL" id="JAPWGL010000005">
    <property type="protein sequence ID" value="MCZ4225103.1"/>
    <property type="molecule type" value="Genomic_DNA"/>
</dbReference>
<dbReference type="PANTHER" id="PTHR11559">
    <property type="entry name" value="CARBOXYLESTERASE"/>
    <property type="match status" value="1"/>
</dbReference>
<dbReference type="EC" id="3.1.1.-" evidence="3"/>
<organism evidence="5 6">
    <name type="scientific">Pedobacter rhodius</name>
    <dbReference type="NCBI Taxonomy" id="3004098"/>
    <lineage>
        <taxon>Bacteria</taxon>
        <taxon>Pseudomonadati</taxon>
        <taxon>Bacteroidota</taxon>
        <taxon>Sphingobacteriia</taxon>
        <taxon>Sphingobacteriales</taxon>
        <taxon>Sphingobacteriaceae</taxon>
        <taxon>Pedobacter</taxon>
    </lineage>
</organism>
<dbReference type="RefSeq" id="WP_269416763.1">
    <property type="nucleotide sequence ID" value="NZ_JAPWGL010000005.1"/>
</dbReference>
<dbReference type="Proteomes" id="UP001144341">
    <property type="component" value="Unassembled WGS sequence"/>
</dbReference>
<dbReference type="Gene3D" id="3.40.50.1820">
    <property type="entry name" value="alpha/beta hydrolase"/>
    <property type="match status" value="1"/>
</dbReference>
<keyword evidence="6" id="KW-1185">Reference proteome</keyword>
<keyword evidence="2 3" id="KW-0378">Hydrolase</keyword>
<proteinExistence type="inferred from homology"/>
<accession>A0ABT4L4V8</accession>
<evidence type="ECO:0000313" key="6">
    <source>
        <dbReference type="Proteomes" id="UP001144341"/>
    </source>
</evidence>
<dbReference type="PROSITE" id="PS00122">
    <property type="entry name" value="CARBOXYLESTERASE_B_1"/>
    <property type="match status" value="1"/>
</dbReference>